<evidence type="ECO:0000313" key="5">
    <source>
        <dbReference type="Proteomes" id="UP000473278"/>
    </source>
</evidence>
<dbReference type="PANTHER" id="PTHR11469">
    <property type="entry name" value="GLUCOSE-6-PHOSPHATE ISOMERASE"/>
    <property type="match status" value="1"/>
</dbReference>
<accession>A0A6M1SKX5</accession>
<dbReference type="SUPFAM" id="SSF53697">
    <property type="entry name" value="SIS domain"/>
    <property type="match status" value="1"/>
</dbReference>
<dbReference type="Pfam" id="PF00342">
    <property type="entry name" value="PGI"/>
    <property type="match status" value="1"/>
</dbReference>
<dbReference type="EMBL" id="JAALLT010000001">
    <property type="protein sequence ID" value="NGP75659.1"/>
    <property type="molecule type" value="Genomic_DNA"/>
</dbReference>
<dbReference type="GO" id="GO:0097367">
    <property type="term" value="F:carbohydrate derivative binding"/>
    <property type="evidence" value="ECO:0007669"/>
    <property type="project" value="InterPro"/>
</dbReference>
<protein>
    <recommendedName>
        <fullName evidence="6">Glucose-6-phosphate isomerase</fullName>
    </recommendedName>
</protein>
<comment type="caution">
    <text evidence="4">The sequence shown here is derived from an EMBL/GenBank/DDBJ whole genome shotgun (WGS) entry which is preliminary data.</text>
</comment>
<organism evidence="4 5">
    <name type="scientific">Halalkalibaculum roseum</name>
    <dbReference type="NCBI Taxonomy" id="2709311"/>
    <lineage>
        <taxon>Bacteria</taxon>
        <taxon>Pseudomonadati</taxon>
        <taxon>Balneolota</taxon>
        <taxon>Balneolia</taxon>
        <taxon>Balneolales</taxon>
        <taxon>Balneolaceae</taxon>
        <taxon>Halalkalibaculum</taxon>
    </lineage>
</organism>
<dbReference type="GO" id="GO:0006094">
    <property type="term" value="P:gluconeogenesis"/>
    <property type="evidence" value="ECO:0007669"/>
    <property type="project" value="UniProtKB-KW"/>
</dbReference>
<dbReference type="GO" id="GO:0051156">
    <property type="term" value="P:glucose 6-phosphate metabolic process"/>
    <property type="evidence" value="ECO:0007669"/>
    <property type="project" value="TreeGrafter"/>
</dbReference>
<dbReference type="Proteomes" id="UP000473278">
    <property type="component" value="Unassembled WGS sequence"/>
</dbReference>
<dbReference type="InterPro" id="IPR001672">
    <property type="entry name" value="G6P_Isomerase"/>
</dbReference>
<evidence type="ECO:0000313" key="4">
    <source>
        <dbReference type="EMBL" id="NGP75659.1"/>
    </source>
</evidence>
<keyword evidence="1" id="KW-0312">Gluconeogenesis</keyword>
<dbReference type="GO" id="GO:0048029">
    <property type="term" value="F:monosaccharide binding"/>
    <property type="evidence" value="ECO:0007669"/>
    <property type="project" value="TreeGrafter"/>
</dbReference>
<proteinExistence type="predicted"/>
<dbReference type="GO" id="GO:0005829">
    <property type="term" value="C:cytosol"/>
    <property type="evidence" value="ECO:0007669"/>
    <property type="project" value="TreeGrafter"/>
</dbReference>
<keyword evidence="5" id="KW-1185">Reference proteome</keyword>
<keyword evidence="2" id="KW-0324">Glycolysis</keyword>
<evidence type="ECO:0008006" key="6">
    <source>
        <dbReference type="Google" id="ProtNLM"/>
    </source>
</evidence>
<dbReference type="GO" id="GO:0006096">
    <property type="term" value="P:glycolytic process"/>
    <property type="evidence" value="ECO:0007669"/>
    <property type="project" value="UniProtKB-KW"/>
</dbReference>
<evidence type="ECO:0000256" key="2">
    <source>
        <dbReference type="ARBA" id="ARBA00023152"/>
    </source>
</evidence>
<evidence type="ECO:0000256" key="3">
    <source>
        <dbReference type="ARBA" id="ARBA00023235"/>
    </source>
</evidence>
<dbReference type="InterPro" id="IPR046348">
    <property type="entry name" value="SIS_dom_sf"/>
</dbReference>
<name>A0A6M1SKX5_9BACT</name>
<dbReference type="GO" id="GO:0004347">
    <property type="term" value="F:glucose-6-phosphate isomerase activity"/>
    <property type="evidence" value="ECO:0007669"/>
    <property type="project" value="InterPro"/>
</dbReference>
<dbReference type="PROSITE" id="PS51463">
    <property type="entry name" value="P_GLUCOSE_ISOMERASE_3"/>
    <property type="match status" value="1"/>
</dbReference>
<dbReference type="Gene3D" id="3.40.50.10490">
    <property type="entry name" value="Glucose-6-phosphate isomerase like protein, domain 1"/>
    <property type="match status" value="3"/>
</dbReference>
<gene>
    <name evidence="4" type="ORF">G3570_03385</name>
</gene>
<dbReference type="AlphaFoldDB" id="A0A6M1SKX5"/>
<keyword evidence="3" id="KW-0413">Isomerase</keyword>
<evidence type="ECO:0000256" key="1">
    <source>
        <dbReference type="ARBA" id="ARBA00022432"/>
    </source>
</evidence>
<dbReference type="PANTHER" id="PTHR11469:SF1">
    <property type="entry name" value="GLUCOSE-6-PHOSPHATE ISOMERASE"/>
    <property type="match status" value="1"/>
</dbReference>
<dbReference type="RefSeq" id="WP_165139160.1">
    <property type="nucleotide sequence ID" value="NZ_JAALLT010000001.1"/>
</dbReference>
<reference evidence="4 5" key="1">
    <citation type="submission" date="2020-02" db="EMBL/GenBank/DDBJ databases">
        <title>Balneolaceae bacterium YR4-1, complete genome.</title>
        <authorList>
            <person name="Li Y."/>
            <person name="Wu S."/>
        </authorList>
    </citation>
    <scope>NUCLEOTIDE SEQUENCE [LARGE SCALE GENOMIC DNA]</scope>
    <source>
        <strain evidence="4 5">YR4-1</strain>
    </source>
</reference>
<sequence length="570" mass="63477">MESVINEITYELLSFDEAVKNRLSSLEREYINERLWNRDATLWKDDRKSAEKISESLGWMDTPSRMTPVLPEIIELVRKVRSDGYSHVIVLGMGGNTLASLVFARTFGTGKNGLELSIIDTTDPAEIQRIEQKASLRETLFIVASKSGVEAETSALAEYFYNKLKAINGVNPGNHFVAITDRGTPLAEKARGLHYRQIFLNFEGIASHFSALSYFGMVPAALMGLDVEDLLGRAVRMQQICQTHNTPSENPAIRLGAIMGEMAIQNRNKLTIVLPDSLSTLGLWLEQLIAEGTGKEGKGILPITGELLEPSLYRDDRLFVYLHLQGEHQPEITGKLQQLTKAGHPLVSIAVESMSDIAGEFYRWEMAVAVAGSIIGVNVFDQPNVEESKERTNQILGKYEKEGALPVMDPAITEGKLTFFTYRNKFDNAVALLDTFMNAEHVGDYLAIQAFLPEEPQTDLLLQKFRNVLQQRLKRATTLAYGPRFLHSTGQYHKGGPNTGLYIQLIGDDQVTIEVPGKNYSFGTFKRAQADGDFTLMEVHSRRIIRVDLNGDIHSGMAKLIDLVTPTELA</sequence>